<dbReference type="PANTHER" id="PTHR45566">
    <property type="entry name" value="HTH-TYPE TRANSCRIPTIONAL REGULATOR YHJB-RELATED"/>
    <property type="match status" value="1"/>
</dbReference>
<comment type="caution">
    <text evidence="6">The sequence shown here is derived from an EMBL/GenBank/DDBJ whole genome shotgun (WGS) entry which is preliminary data.</text>
</comment>
<dbReference type="RefSeq" id="WP_263952211.1">
    <property type="nucleotide sequence ID" value="NZ_JAOYFC010000001.1"/>
</dbReference>
<dbReference type="GO" id="GO:0000160">
    <property type="term" value="P:phosphorelay signal transduction system"/>
    <property type="evidence" value="ECO:0007669"/>
    <property type="project" value="InterPro"/>
</dbReference>
<keyword evidence="1 3" id="KW-0597">Phosphoprotein</keyword>
<dbReference type="InterPro" id="IPR058245">
    <property type="entry name" value="NreC/VraR/RcsB-like_REC"/>
</dbReference>
<keyword evidence="2" id="KW-0238">DNA-binding</keyword>
<proteinExistence type="predicted"/>
<protein>
    <submittedName>
        <fullName evidence="6">Response regulator transcription factor</fullName>
    </submittedName>
</protein>
<name>A0AAE3LPG6_9RHOB</name>
<dbReference type="Pfam" id="PF00072">
    <property type="entry name" value="Response_reg"/>
    <property type="match status" value="1"/>
</dbReference>
<dbReference type="SUPFAM" id="SSF52172">
    <property type="entry name" value="CheY-like"/>
    <property type="match status" value="1"/>
</dbReference>
<dbReference type="Proteomes" id="UP001208041">
    <property type="component" value="Unassembled WGS sequence"/>
</dbReference>
<dbReference type="InterPro" id="IPR001789">
    <property type="entry name" value="Sig_transdc_resp-reg_receiver"/>
</dbReference>
<evidence type="ECO:0000256" key="3">
    <source>
        <dbReference type="PROSITE-ProRule" id="PRU00169"/>
    </source>
</evidence>
<dbReference type="GO" id="GO:0006355">
    <property type="term" value="P:regulation of DNA-templated transcription"/>
    <property type="evidence" value="ECO:0007669"/>
    <property type="project" value="InterPro"/>
</dbReference>
<dbReference type="InterPro" id="IPR036388">
    <property type="entry name" value="WH-like_DNA-bd_sf"/>
</dbReference>
<dbReference type="AlphaFoldDB" id="A0AAE3LPG6"/>
<feature type="domain" description="HTH luxR-type" evidence="4">
    <location>
        <begin position="141"/>
        <end position="206"/>
    </location>
</feature>
<dbReference type="SMART" id="SM00421">
    <property type="entry name" value="HTH_LUXR"/>
    <property type="match status" value="1"/>
</dbReference>
<evidence type="ECO:0000259" key="5">
    <source>
        <dbReference type="PROSITE" id="PS50110"/>
    </source>
</evidence>
<organism evidence="6 7">
    <name type="scientific">Halocynthiibacter halioticoli</name>
    <dbReference type="NCBI Taxonomy" id="2986804"/>
    <lineage>
        <taxon>Bacteria</taxon>
        <taxon>Pseudomonadati</taxon>
        <taxon>Pseudomonadota</taxon>
        <taxon>Alphaproteobacteria</taxon>
        <taxon>Rhodobacterales</taxon>
        <taxon>Paracoccaceae</taxon>
        <taxon>Halocynthiibacter</taxon>
    </lineage>
</organism>
<evidence type="ECO:0000256" key="1">
    <source>
        <dbReference type="ARBA" id="ARBA00022553"/>
    </source>
</evidence>
<dbReference type="InterPro" id="IPR016032">
    <property type="entry name" value="Sig_transdc_resp-reg_C-effctor"/>
</dbReference>
<dbReference type="Pfam" id="PF00196">
    <property type="entry name" value="GerE"/>
    <property type="match status" value="1"/>
</dbReference>
<dbReference type="SUPFAM" id="SSF46894">
    <property type="entry name" value="C-terminal effector domain of the bipartite response regulators"/>
    <property type="match status" value="1"/>
</dbReference>
<evidence type="ECO:0000313" key="6">
    <source>
        <dbReference type="EMBL" id="MCV6823362.1"/>
    </source>
</evidence>
<evidence type="ECO:0000259" key="4">
    <source>
        <dbReference type="PROSITE" id="PS50043"/>
    </source>
</evidence>
<sequence>MSHGERLKFLVADDHDLVREAIGSFIESEGGVDVVLAADLNDTLALIKESGPFDLVLLDYNMPGMHGLEGLKNALAANQQKPVAILSGSATKAIAEEAIEKGAAGFVPKTLGSKSMVMAAKFMASGEVFAPFNFMQNQSDPEAGYAYLTRREHQVLKGIAAGKSNKEIARDFDLQEVTVKLHVKTLSRKLDARNRTHAAMIGRDRELI</sequence>
<dbReference type="EMBL" id="JAOYFC010000001">
    <property type="protein sequence ID" value="MCV6823362.1"/>
    <property type="molecule type" value="Genomic_DNA"/>
</dbReference>
<dbReference type="CDD" id="cd17535">
    <property type="entry name" value="REC_NarL-like"/>
    <property type="match status" value="1"/>
</dbReference>
<reference evidence="6" key="1">
    <citation type="submission" date="2022-10" db="EMBL/GenBank/DDBJ databases">
        <authorList>
            <person name="Yue Y."/>
        </authorList>
    </citation>
    <scope>NUCLEOTIDE SEQUENCE</scope>
    <source>
        <strain evidence="6">Z654</strain>
    </source>
</reference>
<keyword evidence="7" id="KW-1185">Reference proteome</keyword>
<accession>A0AAE3LPG6</accession>
<evidence type="ECO:0000256" key="2">
    <source>
        <dbReference type="ARBA" id="ARBA00023125"/>
    </source>
</evidence>
<gene>
    <name evidence="6" type="ORF">OH136_02235</name>
</gene>
<dbReference type="InterPro" id="IPR051015">
    <property type="entry name" value="EvgA-like"/>
</dbReference>
<dbReference type="InterPro" id="IPR011006">
    <property type="entry name" value="CheY-like_superfamily"/>
</dbReference>
<feature type="domain" description="Response regulatory" evidence="5">
    <location>
        <begin position="8"/>
        <end position="124"/>
    </location>
</feature>
<dbReference type="GO" id="GO:0003677">
    <property type="term" value="F:DNA binding"/>
    <property type="evidence" value="ECO:0007669"/>
    <property type="project" value="UniProtKB-KW"/>
</dbReference>
<dbReference type="InterPro" id="IPR000792">
    <property type="entry name" value="Tscrpt_reg_LuxR_C"/>
</dbReference>
<dbReference type="SMART" id="SM00448">
    <property type="entry name" value="REC"/>
    <property type="match status" value="1"/>
</dbReference>
<dbReference type="PRINTS" id="PR00038">
    <property type="entry name" value="HTHLUXR"/>
</dbReference>
<dbReference type="CDD" id="cd06170">
    <property type="entry name" value="LuxR_C_like"/>
    <property type="match status" value="1"/>
</dbReference>
<dbReference type="PANTHER" id="PTHR45566:SF1">
    <property type="entry name" value="HTH-TYPE TRANSCRIPTIONAL REGULATOR YHJB-RELATED"/>
    <property type="match status" value="1"/>
</dbReference>
<dbReference type="PROSITE" id="PS50043">
    <property type="entry name" value="HTH_LUXR_2"/>
    <property type="match status" value="1"/>
</dbReference>
<dbReference type="PROSITE" id="PS50110">
    <property type="entry name" value="RESPONSE_REGULATORY"/>
    <property type="match status" value="1"/>
</dbReference>
<dbReference type="Gene3D" id="1.10.10.10">
    <property type="entry name" value="Winged helix-like DNA-binding domain superfamily/Winged helix DNA-binding domain"/>
    <property type="match status" value="1"/>
</dbReference>
<dbReference type="Gene3D" id="3.40.50.2300">
    <property type="match status" value="1"/>
</dbReference>
<feature type="modified residue" description="4-aspartylphosphate" evidence="3">
    <location>
        <position position="59"/>
    </location>
</feature>
<evidence type="ECO:0000313" key="7">
    <source>
        <dbReference type="Proteomes" id="UP001208041"/>
    </source>
</evidence>